<organism evidence="1 2">
    <name type="scientific">Mytilus galloprovincialis</name>
    <name type="common">Mediterranean mussel</name>
    <dbReference type="NCBI Taxonomy" id="29158"/>
    <lineage>
        <taxon>Eukaryota</taxon>
        <taxon>Metazoa</taxon>
        <taxon>Spiralia</taxon>
        <taxon>Lophotrochozoa</taxon>
        <taxon>Mollusca</taxon>
        <taxon>Bivalvia</taxon>
        <taxon>Autobranchia</taxon>
        <taxon>Pteriomorphia</taxon>
        <taxon>Mytilida</taxon>
        <taxon>Mytiloidea</taxon>
        <taxon>Mytilidae</taxon>
        <taxon>Mytilinae</taxon>
        <taxon>Mytilus</taxon>
    </lineage>
</organism>
<reference evidence="1" key="1">
    <citation type="submission" date="2018-11" db="EMBL/GenBank/DDBJ databases">
        <authorList>
            <person name="Alioto T."/>
            <person name="Alioto T."/>
        </authorList>
    </citation>
    <scope>NUCLEOTIDE SEQUENCE</scope>
</reference>
<dbReference type="AlphaFoldDB" id="A0A8B6CWP6"/>
<dbReference type="InterPro" id="IPR036691">
    <property type="entry name" value="Endo/exonu/phosph_ase_sf"/>
</dbReference>
<name>A0A8B6CWP6_MYTGA</name>
<accession>A0A8B6CWP6</accession>
<keyword evidence="2" id="KW-1185">Reference proteome</keyword>
<dbReference type="EMBL" id="UYJE01002546">
    <property type="protein sequence ID" value="VDI11782.1"/>
    <property type="molecule type" value="Genomic_DNA"/>
</dbReference>
<sequence>MNSFNILRVDRESCYNSDQIDSSKLPYGGVCSYTSIQWSLQPLHDQNKGLEYELFKAERDSLSVLVLHVYRPPWIALKGFTRNLLQVIDKMDRLPTVIVGDFNINVLKESNNLLIKALATKDFCQVVHSPTHISGSCIDHMYILKDKVYDARVIPVPYSQHAAIQIRINM</sequence>
<protein>
    <recommendedName>
        <fullName evidence="3">Endonuclease/exonuclease/phosphatase domain-containing protein</fullName>
    </recommendedName>
</protein>
<evidence type="ECO:0000313" key="2">
    <source>
        <dbReference type="Proteomes" id="UP000596742"/>
    </source>
</evidence>
<evidence type="ECO:0008006" key="3">
    <source>
        <dbReference type="Google" id="ProtNLM"/>
    </source>
</evidence>
<dbReference type="Gene3D" id="3.60.10.10">
    <property type="entry name" value="Endonuclease/exonuclease/phosphatase"/>
    <property type="match status" value="1"/>
</dbReference>
<dbReference type="Proteomes" id="UP000596742">
    <property type="component" value="Unassembled WGS sequence"/>
</dbReference>
<proteinExistence type="predicted"/>
<comment type="caution">
    <text evidence="1">The sequence shown here is derived from an EMBL/GenBank/DDBJ whole genome shotgun (WGS) entry which is preliminary data.</text>
</comment>
<gene>
    <name evidence="1" type="ORF">MGAL_10B020659</name>
</gene>
<dbReference type="SUPFAM" id="SSF56219">
    <property type="entry name" value="DNase I-like"/>
    <property type="match status" value="1"/>
</dbReference>
<evidence type="ECO:0000313" key="1">
    <source>
        <dbReference type="EMBL" id="VDI11782.1"/>
    </source>
</evidence>
<dbReference type="OrthoDB" id="6102502at2759"/>